<dbReference type="GO" id="GO:0016020">
    <property type="term" value="C:membrane"/>
    <property type="evidence" value="ECO:0007669"/>
    <property type="project" value="UniProtKB-SubCell"/>
</dbReference>
<name>A0A2S8AGT8_9FLAO</name>
<feature type="transmembrane region" description="Helical" evidence="5">
    <location>
        <begin position="268"/>
        <end position="286"/>
    </location>
</feature>
<evidence type="ECO:0000256" key="2">
    <source>
        <dbReference type="ARBA" id="ARBA00022692"/>
    </source>
</evidence>
<dbReference type="PANTHER" id="PTHR37422">
    <property type="entry name" value="TEICHURONIC ACID BIOSYNTHESIS PROTEIN TUAE"/>
    <property type="match status" value="1"/>
</dbReference>
<evidence type="ECO:0000256" key="4">
    <source>
        <dbReference type="ARBA" id="ARBA00023136"/>
    </source>
</evidence>
<dbReference type="OrthoDB" id="10017725at2"/>
<dbReference type="PANTHER" id="PTHR37422:SF13">
    <property type="entry name" value="LIPOPOLYSACCHARIDE BIOSYNTHESIS PROTEIN PA4999-RELATED"/>
    <property type="match status" value="1"/>
</dbReference>
<dbReference type="Pfam" id="PF04932">
    <property type="entry name" value="Wzy_C"/>
    <property type="match status" value="1"/>
</dbReference>
<keyword evidence="2 5" id="KW-0812">Transmembrane</keyword>
<feature type="transmembrane region" description="Helical" evidence="5">
    <location>
        <begin position="111"/>
        <end position="129"/>
    </location>
</feature>
<comment type="subcellular location">
    <subcellularLocation>
        <location evidence="1">Membrane</location>
        <topology evidence="1">Multi-pass membrane protein</topology>
    </subcellularLocation>
</comment>
<keyword evidence="3 5" id="KW-1133">Transmembrane helix</keyword>
<feature type="transmembrane region" description="Helical" evidence="5">
    <location>
        <begin position="6"/>
        <end position="25"/>
    </location>
</feature>
<protein>
    <recommendedName>
        <fullName evidence="6">O-antigen ligase-related domain-containing protein</fullName>
    </recommendedName>
</protein>
<accession>A0A2S8AGT8</accession>
<evidence type="ECO:0000313" key="7">
    <source>
        <dbReference type="EMBL" id="PQL95493.1"/>
    </source>
</evidence>
<feature type="transmembrane region" description="Helical" evidence="5">
    <location>
        <begin position="455"/>
        <end position="473"/>
    </location>
</feature>
<keyword evidence="4 5" id="KW-0472">Membrane</keyword>
<evidence type="ECO:0000256" key="1">
    <source>
        <dbReference type="ARBA" id="ARBA00004141"/>
    </source>
</evidence>
<feature type="transmembrane region" description="Helical" evidence="5">
    <location>
        <begin position="389"/>
        <end position="408"/>
    </location>
</feature>
<feature type="domain" description="O-antigen ligase-related" evidence="6">
    <location>
        <begin position="227"/>
        <end position="406"/>
    </location>
</feature>
<keyword evidence="8" id="KW-1185">Reference proteome</keyword>
<dbReference type="InterPro" id="IPR051533">
    <property type="entry name" value="WaaL-like"/>
</dbReference>
<dbReference type="EMBL" id="PSZM01000001">
    <property type="protein sequence ID" value="PQL95493.1"/>
    <property type="molecule type" value="Genomic_DNA"/>
</dbReference>
<dbReference type="RefSeq" id="WP_105245541.1">
    <property type="nucleotide sequence ID" value="NZ_PSZM01000001.1"/>
</dbReference>
<feature type="transmembrane region" description="Helical" evidence="5">
    <location>
        <begin position="429"/>
        <end position="449"/>
    </location>
</feature>
<evidence type="ECO:0000259" key="6">
    <source>
        <dbReference type="Pfam" id="PF04932"/>
    </source>
</evidence>
<evidence type="ECO:0000313" key="8">
    <source>
        <dbReference type="Proteomes" id="UP000238042"/>
    </source>
</evidence>
<dbReference type="AlphaFoldDB" id="A0A2S8AGT8"/>
<sequence>MNGEVFKIIIFIFFVFYAFTIFLVKDITKVKLTIFGLIFFDLGITILPVFNPLDRLWFLALFLSALLKYKQLKYEFIRNPYICTIIIFSVVFIFLSFFDHRMSFTRNLLRAFLYIVDYFGIFLLLGLFIKSRKDLIEVLKFFYYCMIVCAFYGLIVLLWRNNYYYNFFSNLYNVYNVSTDFLERKRLGVSSFIPHPHTNGLYLSFAILVRMFLNNFSNWKFSKWNVFVLILMIVVQILSNSRAAYIGFIIGLITYSILGIRNRSKLRLYLLILLVYIPSICLFVHIPSNRIINVYAISTIFEENVSKETPTKIENKLTKEEQKDEIYLEEKVDGSTFDMRKRQLILSIGLVKDKIFVGNGLRWLKEEFGFNPNDKNYKMTDGYYNFESFLYIVLVESGILGLLMWFLFYGKVIYYNTKEIISLKNNVSVIQISSLCLALFFIYLTFIYITGEIHTTPMALGLIAILTKGISLVKVDTDII</sequence>
<evidence type="ECO:0000256" key="5">
    <source>
        <dbReference type="SAM" id="Phobius"/>
    </source>
</evidence>
<evidence type="ECO:0000256" key="3">
    <source>
        <dbReference type="ARBA" id="ARBA00022989"/>
    </source>
</evidence>
<dbReference type="InterPro" id="IPR007016">
    <property type="entry name" value="O-antigen_ligase-rel_domated"/>
</dbReference>
<feature type="transmembrane region" description="Helical" evidence="5">
    <location>
        <begin position="32"/>
        <end position="50"/>
    </location>
</feature>
<organism evidence="7 8">
    <name type="scientific">Apibacter adventoris</name>
    <dbReference type="NCBI Taxonomy" id="1679466"/>
    <lineage>
        <taxon>Bacteria</taxon>
        <taxon>Pseudomonadati</taxon>
        <taxon>Bacteroidota</taxon>
        <taxon>Flavobacteriia</taxon>
        <taxon>Flavobacteriales</taxon>
        <taxon>Weeksellaceae</taxon>
        <taxon>Apibacter</taxon>
    </lineage>
</organism>
<feature type="transmembrane region" description="Helical" evidence="5">
    <location>
        <begin position="244"/>
        <end position="261"/>
    </location>
</feature>
<dbReference type="Proteomes" id="UP000238042">
    <property type="component" value="Unassembled WGS sequence"/>
</dbReference>
<comment type="caution">
    <text evidence="7">The sequence shown here is derived from an EMBL/GenBank/DDBJ whole genome shotgun (WGS) entry which is preliminary data.</text>
</comment>
<feature type="transmembrane region" description="Helical" evidence="5">
    <location>
        <begin position="141"/>
        <end position="159"/>
    </location>
</feature>
<reference evidence="7 8" key="1">
    <citation type="submission" date="2018-02" db="EMBL/GenBank/DDBJ databases">
        <title>Genome sequences of Apibacter spp., gut symbionts of Asian honey bees.</title>
        <authorList>
            <person name="Kwong W.K."/>
            <person name="Steele M.I."/>
            <person name="Moran N.A."/>
        </authorList>
    </citation>
    <scope>NUCLEOTIDE SEQUENCE [LARGE SCALE GENOMIC DNA]</scope>
    <source>
        <strain evidence="8">wkB301</strain>
    </source>
</reference>
<feature type="transmembrane region" description="Helical" evidence="5">
    <location>
        <begin position="79"/>
        <end position="99"/>
    </location>
</feature>
<proteinExistence type="predicted"/>
<feature type="transmembrane region" description="Helical" evidence="5">
    <location>
        <begin position="192"/>
        <end position="209"/>
    </location>
</feature>
<feature type="transmembrane region" description="Helical" evidence="5">
    <location>
        <begin position="221"/>
        <end position="238"/>
    </location>
</feature>
<gene>
    <name evidence="7" type="ORF">C4S77_01480</name>
</gene>